<accession>A0AA39WDB5</accession>
<protein>
    <submittedName>
        <fullName evidence="1">Uncharacterized protein</fullName>
    </submittedName>
</protein>
<organism evidence="1 2">
    <name type="scientific">Immersiella caudata</name>
    <dbReference type="NCBI Taxonomy" id="314043"/>
    <lineage>
        <taxon>Eukaryota</taxon>
        <taxon>Fungi</taxon>
        <taxon>Dikarya</taxon>
        <taxon>Ascomycota</taxon>
        <taxon>Pezizomycotina</taxon>
        <taxon>Sordariomycetes</taxon>
        <taxon>Sordariomycetidae</taxon>
        <taxon>Sordariales</taxon>
        <taxon>Lasiosphaeriaceae</taxon>
        <taxon>Immersiella</taxon>
    </lineage>
</organism>
<comment type="caution">
    <text evidence="1">The sequence shown here is derived from an EMBL/GenBank/DDBJ whole genome shotgun (WGS) entry which is preliminary data.</text>
</comment>
<gene>
    <name evidence="1" type="ORF">B0T14DRAFT_525986</name>
</gene>
<keyword evidence="2" id="KW-1185">Reference proteome</keyword>
<proteinExistence type="predicted"/>
<name>A0AA39WDB5_9PEZI</name>
<evidence type="ECO:0000313" key="1">
    <source>
        <dbReference type="EMBL" id="KAK0613300.1"/>
    </source>
</evidence>
<evidence type="ECO:0000313" key="2">
    <source>
        <dbReference type="Proteomes" id="UP001175000"/>
    </source>
</evidence>
<dbReference type="AlphaFoldDB" id="A0AA39WDB5"/>
<reference evidence="1" key="1">
    <citation type="submission" date="2023-06" db="EMBL/GenBank/DDBJ databases">
        <title>Genome-scale phylogeny and comparative genomics of the fungal order Sordariales.</title>
        <authorList>
            <consortium name="Lawrence Berkeley National Laboratory"/>
            <person name="Hensen N."/>
            <person name="Bonometti L."/>
            <person name="Westerberg I."/>
            <person name="Brannstrom I.O."/>
            <person name="Guillou S."/>
            <person name="Cros-Aarteil S."/>
            <person name="Calhoun S."/>
            <person name="Haridas S."/>
            <person name="Kuo A."/>
            <person name="Mondo S."/>
            <person name="Pangilinan J."/>
            <person name="Riley R."/>
            <person name="Labutti K."/>
            <person name="Andreopoulos B."/>
            <person name="Lipzen A."/>
            <person name="Chen C."/>
            <person name="Yanf M."/>
            <person name="Daum C."/>
            <person name="Ng V."/>
            <person name="Clum A."/>
            <person name="Steindorff A."/>
            <person name="Ohm R."/>
            <person name="Martin F."/>
            <person name="Silar P."/>
            <person name="Natvig D."/>
            <person name="Lalanne C."/>
            <person name="Gautier V."/>
            <person name="Ament-Velasquez S.L."/>
            <person name="Kruys A."/>
            <person name="Hutchinson M.I."/>
            <person name="Powell A.J."/>
            <person name="Barry K."/>
            <person name="Miller A.N."/>
            <person name="Grigoriev I.V."/>
            <person name="Debuchy R."/>
            <person name="Gladieux P."/>
            <person name="Thoren M.H."/>
            <person name="Johannesson H."/>
        </authorList>
    </citation>
    <scope>NUCLEOTIDE SEQUENCE</scope>
    <source>
        <strain evidence="1">CBS 606.72</strain>
    </source>
</reference>
<dbReference type="EMBL" id="JAULSU010000006">
    <property type="protein sequence ID" value="KAK0613300.1"/>
    <property type="molecule type" value="Genomic_DNA"/>
</dbReference>
<dbReference type="Proteomes" id="UP001175000">
    <property type="component" value="Unassembled WGS sequence"/>
</dbReference>
<sequence>MRECSTLIQSANSKDKIQLTCESRKKEKGIKPPKYHFSFISKSASWRNGSAFDSRSKGYPFKSGRGQFIYFCIFLCPDSVAFLDSSPLLRGCGVNTHVTA</sequence>